<evidence type="ECO:0000313" key="8">
    <source>
        <dbReference type="Proteomes" id="UP000216339"/>
    </source>
</evidence>
<dbReference type="OrthoDB" id="9766267at2"/>
<organism evidence="7 8">
    <name type="scientific">Rubrivirga marina</name>
    <dbReference type="NCBI Taxonomy" id="1196024"/>
    <lineage>
        <taxon>Bacteria</taxon>
        <taxon>Pseudomonadati</taxon>
        <taxon>Rhodothermota</taxon>
        <taxon>Rhodothermia</taxon>
        <taxon>Rhodothermales</taxon>
        <taxon>Rubricoccaceae</taxon>
        <taxon>Rubrivirga</taxon>
    </lineage>
</organism>
<evidence type="ECO:0000313" key="7">
    <source>
        <dbReference type="EMBL" id="PAP78628.1"/>
    </source>
</evidence>
<feature type="transmembrane region" description="Helical" evidence="6">
    <location>
        <begin position="338"/>
        <end position="359"/>
    </location>
</feature>
<evidence type="ECO:0000256" key="6">
    <source>
        <dbReference type="SAM" id="Phobius"/>
    </source>
</evidence>
<feature type="transmembrane region" description="Helical" evidence="6">
    <location>
        <begin position="307"/>
        <end position="326"/>
    </location>
</feature>
<dbReference type="GO" id="GO:0005886">
    <property type="term" value="C:plasma membrane"/>
    <property type="evidence" value="ECO:0007669"/>
    <property type="project" value="TreeGrafter"/>
</dbReference>
<dbReference type="EMBL" id="MQWD01000001">
    <property type="protein sequence ID" value="PAP78628.1"/>
    <property type="molecule type" value="Genomic_DNA"/>
</dbReference>
<keyword evidence="5 6" id="KW-0472">Membrane</keyword>
<dbReference type="NCBIfam" id="TIGR00785">
    <property type="entry name" value="dass"/>
    <property type="match status" value="1"/>
</dbReference>
<evidence type="ECO:0000256" key="2">
    <source>
        <dbReference type="ARBA" id="ARBA00022448"/>
    </source>
</evidence>
<sequence length="497" mass="51512">MLERDADDPAPPPQRVQRAGLIGGALLFAVLLVMPAPEGLSVEGWRCAAIGLLMATWWITEAIPIPATALLPLVLFPALGVLPVDEAAAPFANPLIYLYLGGFLLALGMQRWGLHRRIALSIVQLVGDSPRRIAFGFLLATAFVSMWVSNTATALMMLPIGVSVAGLVGEGAEGPTRRNFGIVIALSIAYGATVGGVGTIIGTPPNALLAGFLSETYGVDLGFGRWMLIGGPIVALGLPLVFAVLVRLYPVGREPMATGAAYVRNALRDMGPMSRPEKTVAFVFGLVAALWIAGPLVRGVLPSLSDTAIAMGGALLLFLIPADWRRMEFVLDWRSAEALPWGVLILFGGGLSLAAAIQATGLADYIGSLLVGLGGLPTLAVVAVIALVILLLTEMTSNTATAAAFLPVVAALALALGESPLLLAVPAALAASCAFALPVGTPPNAIVFGSNLVSLPEMARAGVWLNLAFVVLVTAAAYLLLPLVFGVVYGQVPVWAQ</sequence>
<feature type="transmembrane region" description="Helical" evidence="6">
    <location>
        <begin position="463"/>
        <end position="489"/>
    </location>
</feature>
<dbReference type="InterPro" id="IPR031312">
    <property type="entry name" value="Na/sul_symport_CS"/>
</dbReference>
<evidence type="ECO:0000256" key="1">
    <source>
        <dbReference type="ARBA" id="ARBA00004141"/>
    </source>
</evidence>
<reference evidence="7 8" key="1">
    <citation type="submission" date="2016-11" db="EMBL/GenBank/DDBJ databases">
        <title>Study of marine rhodopsin-containing bacteria.</title>
        <authorList>
            <person name="Yoshizawa S."/>
            <person name="Kumagai Y."/>
            <person name="Kogure K."/>
        </authorList>
    </citation>
    <scope>NUCLEOTIDE SEQUENCE [LARGE SCALE GENOMIC DNA]</scope>
    <source>
        <strain evidence="7 8">SAORIC-28</strain>
    </source>
</reference>
<dbReference type="PANTHER" id="PTHR10283:SF82">
    <property type="entry name" value="SOLUTE CARRIER FAMILY 13 MEMBER 2"/>
    <property type="match status" value="1"/>
</dbReference>
<feature type="transmembrane region" description="Helical" evidence="6">
    <location>
        <begin position="423"/>
        <end position="442"/>
    </location>
</feature>
<feature type="transmembrane region" description="Helical" evidence="6">
    <location>
        <begin position="133"/>
        <end position="149"/>
    </location>
</feature>
<dbReference type="Proteomes" id="UP000216339">
    <property type="component" value="Unassembled WGS sequence"/>
</dbReference>
<keyword evidence="3 6" id="KW-0812">Transmembrane</keyword>
<keyword evidence="2" id="KW-0813">Transport</keyword>
<feature type="transmembrane region" description="Helical" evidence="6">
    <location>
        <begin position="20"/>
        <end position="37"/>
    </location>
</feature>
<comment type="subcellular location">
    <subcellularLocation>
        <location evidence="1">Membrane</location>
        <topology evidence="1">Multi-pass membrane protein</topology>
    </subcellularLocation>
</comment>
<dbReference type="PROSITE" id="PS01271">
    <property type="entry name" value="NA_SULFATE"/>
    <property type="match status" value="1"/>
</dbReference>
<evidence type="ECO:0000256" key="4">
    <source>
        <dbReference type="ARBA" id="ARBA00022989"/>
    </source>
</evidence>
<accession>A0A271J5P4</accession>
<comment type="caution">
    <text evidence="7">The sequence shown here is derived from an EMBL/GenBank/DDBJ whole genome shotgun (WGS) entry which is preliminary data.</text>
</comment>
<feature type="transmembrane region" description="Helical" evidence="6">
    <location>
        <begin position="223"/>
        <end position="246"/>
    </location>
</feature>
<dbReference type="PANTHER" id="PTHR10283">
    <property type="entry name" value="SOLUTE CARRIER FAMILY 13 MEMBER"/>
    <property type="match status" value="1"/>
</dbReference>
<keyword evidence="8" id="KW-1185">Reference proteome</keyword>
<feature type="transmembrane region" description="Helical" evidence="6">
    <location>
        <begin position="179"/>
        <end position="203"/>
    </location>
</feature>
<name>A0A271J5P4_9BACT</name>
<proteinExistence type="predicted"/>
<dbReference type="InterPro" id="IPR001898">
    <property type="entry name" value="SLC13A/DASS"/>
</dbReference>
<feature type="transmembrane region" description="Helical" evidence="6">
    <location>
        <begin position="399"/>
        <end position="417"/>
    </location>
</feature>
<dbReference type="GO" id="GO:0015141">
    <property type="term" value="F:succinate transmembrane transporter activity"/>
    <property type="evidence" value="ECO:0007669"/>
    <property type="project" value="UniProtKB-ARBA"/>
</dbReference>
<feature type="transmembrane region" description="Helical" evidence="6">
    <location>
        <begin position="95"/>
        <end position="112"/>
    </location>
</feature>
<dbReference type="Pfam" id="PF00939">
    <property type="entry name" value="Na_sulph_symp"/>
    <property type="match status" value="1"/>
</dbReference>
<feature type="transmembrane region" description="Helical" evidence="6">
    <location>
        <begin position="49"/>
        <end position="75"/>
    </location>
</feature>
<evidence type="ECO:0000256" key="5">
    <source>
        <dbReference type="ARBA" id="ARBA00023136"/>
    </source>
</evidence>
<feature type="transmembrane region" description="Helical" evidence="6">
    <location>
        <begin position="365"/>
        <end position="392"/>
    </location>
</feature>
<evidence type="ECO:0000256" key="3">
    <source>
        <dbReference type="ARBA" id="ARBA00022692"/>
    </source>
</evidence>
<gene>
    <name evidence="7" type="ORF">BSZ37_02900</name>
</gene>
<keyword evidence="4 6" id="KW-1133">Transmembrane helix</keyword>
<dbReference type="AlphaFoldDB" id="A0A271J5P4"/>
<feature type="transmembrane region" description="Helical" evidence="6">
    <location>
        <begin position="280"/>
        <end position="301"/>
    </location>
</feature>
<protein>
    <submittedName>
        <fullName evidence="7">Anion transporter</fullName>
    </submittedName>
</protein>